<protein>
    <submittedName>
        <fullName evidence="1">Uncharacterized protein</fullName>
    </submittedName>
</protein>
<keyword evidence="2" id="KW-1185">Reference proteome</keyword>
<evidence type="ECO:0000313" key="2">
    <source>
        <dbReference type="Proteomes" id="UP001642483"/>
    </source>
</evidence>
<evidence type="ECO:0000313" key="1">
    <source>
        <dbReference type="EMBL" id="CAK8692468.1"/>
    </source>
</evidence>
<organism evidence="1 2">
    <name type="scientific">Clavelina lepadiformis</name>
    <name type="common">Light-bulb sea squirt</name>
    <name type="synonym">Ascidia lepadiformis</name>
    <dbReference type="NCBI Taxonomy" id="159417"/>
    <lineage>
        <taxon>Eukaryota</taxon>
        <taxon>Metazoa</taxon>
        <taxon>Chordata</taxon>
        <taxon>Tunicata</taxon>
        <taxon>Ascidiacea</taxon>
        <taxon>Aplousobranchia</taxon>
        <taxon>Clavelinidae</taxon>
        <taxon>Clavelina</taxon>
    </lineage>
</organism>
<gene>
    <name evidence="1" type="ORF">CVLEPA_LOCUS25732</name>
</gene>
<accession>A0ABP0GL36</accession>
<comment type="caution">
    <text evidence="1">The sequence shown here is derived from an EMBL/GenBank/DDBJ whole genome shotgun (WGS) entry which is preliminary data.</text>
</comment>
<dbReference type="EMBL" id="CAWYQH010000130">
    <property type="protein sequence ID" value="CAK8692468.1"/>
    <property type="molecule type" value="Genomic_DNA"/>
</dbReference>
<reference evidence="1 2" key="1">
    <citation type="submission" date="2024-02" db="EMBL/GenBank/DDBJ databases">
        <authorList>
            <person name="Daric V."/>
            <person name="Darras S."/>
        </authorList>
    </citation>
    <scope>NUCLEOTIDE SEQUENCE [LARGE SCALE GENOMIC DNA]</scope>
</reference>
<name>A0ABP0GL36_CLALP</name>
<sequence length="119" mass="13789">MDNSIPTPNFPHNVEGACTNTEEEVVVQRKYVINRLLKQMNELSTEVKEEYLKQKWTKNPDGSVRQSVKQQARLTCTKLEENGDLFDDAISSLKQKQSELFAKIAKKQLLYDQMNKQNL</sequence>
<proteinExistence type="predicted"/>
<dbReference type="Proteomes" id="UP001642483">
    <property type="component" value="Unassembled WGS sequence"/>
</dbReference>